<gene>
    <name evidence="2" type="ORF">QWY13_15820</name>
</gene>
<name>A0ABT8NGV7_9BACL</name>
<keyword evidence="3" id="KW-1185">Reference proteome</keyword>
<dbReference type="Pfam" id="PF13302">
    <property type="entry name" value="Acetyltransf_3"/>
    <property type="match status" value="1"/>
</dbReference>
<evidence type="ECO:0000313" key="3">
    <source>
        <dbReference type="Proteomes" id="UP001172142"/>
    </source>
</evidence>
<dbReference type="Gene3D" id="3.40.630.30">
    <property type="match status" value="1"/>
</dbReference>
<dbReference type="SUPFAM" id="SSF55729">
    <property type="entry name" value="Acyl-CoA N-acyltransferases (Nat)"/>
    <property type="match status" value="1"/>
</dbReference>
<dbReference type="Proteomes" id="UP001172142">
    <property type="component" value="Unassembled WGS sequence"/>
</dbReference>
<reference evidence="2 3" key="1">
    <citation type="submission" date="2023-07" db="EMBL/GenBank/DDBJ databases">
        <title>Novel species in genus Planococcus.</title>
        <authorList>
            <person name="Ning S."/>
        </authorList>
    </citation>
    <scope>NUCLEOTIDE SEQUENCE [LARGE SCALE GENOMIC DNA]</scope>
    <source>
        <strain evidence="2 3">N017</strain>
    </source>
</reference>
<dbReference type="PROSITE" id="PS51186">
    <property type="entry name" value="GNAT"/>
    <property type="match status" value="1"/>
</dbReference>
<dbReference type="InterPro" id="IPR000182">
    <property type="entry name" value="GNAT_dom"/>
</dbReference>
<dbReference type="InterPro" id="IPR016181">
    <property type="entry name" value="Acyl_CoA_acyltransferase"/>
</dbReference>
<comment type="caution">
    <text evidence="2">The sequence shown here is derived from an EMBL/GenBank/DDBJ whole genome shotgun (WGS) entry which is preliminary data.</text>
</comment>
<organism evidence="2 3">
    <name type="scientific">Planococcus shenhongbingii</name>
    <dbReference type="NCBI Taxonomy" id="3058398"/>
    <lineage>
        <taxon>Bacteria</taxon>
        <taxon>Bacillati</taxon>
        <taxon>Bacillota</taxon>
        <taxon>Bacilli</taxon>
        <taxon>Bacillales</taxon>
        <taxon>Caryophanaceae</taxon>
        <taxon>Planococcus</taxon>
    </lineage>
</organism>
<proteinExistence type="predicted"/>
<dbReference type="EMBL" id="JAUJWU010000005">
    <property type="protein sequence ID" value="MDN7246949.1"/>
    <property type="molecule type" value="Genomic_DNA"/>
</dbReference>
<dbReference type="RefSeq" id="WP_301857292.1">
    <property type="nucleotide sequence ID" value="NZ_JAUJWU010000005.1"/>
</dbReference>
<dbReference type="PANTHER" id="PTHR43792:SF1">
    <property type="entry name" value="N-ACETYLTRANSFERASE DOMAIN-CONTAINING PROTEIN"/>
    <property type="match status" value="1"/>
</dbReference>
<evidence type="ECO:0000259" key="1">
    <source>
        <dbReference type="PROSITE" id="PS51186"/>
    </source>
</evidence>
<evidence type="ECO:0000313" key="2">
    <source>
        <dbReference type="EMBL" id="MDN7246949.1"/>
    </source>
</evidence>
<dbReference type="PANTHER" id="PTHR43792">
    <property type="entry name" value="GNAT FAMILY, PUTATIVE (AFU_ORTHOLOGUE AFUA_3G00765)-RELATED-RELATED"/>
    <property type="match status" value="1"/>
</dbReference>
<protein>
    <submittedName>
        <fullName evidence="2">GNAT family N-acetyltransferase</fullName>
    </submittedName>
</protein>
<sequence>MEKVYETPRTYLRTMAQDDLSAAVRFWGNSEVMEESGGATSLEALQRVLEGYKRCHLERGLSVYGIIEKKSGNMIGAAGFNISDSLNTAELLCHLEKDSWGKGYATEAVQACIELAKRHSGVEMIYASAAPGNERSLKLLQKTGFQFIDKRWFEDTQKEEPYFELSVK</sequence>
<accession>A0ABT8NGV7</accession>
<feature type="domain" description="N-acetyltransferase" evidence="1">
    <location>
        <begin position="10"/>
        <end position="168"/>
    </location>
</feature>
<dbReference type="InterPro" id="IPR051531">
    <property type="entry name" value="N-acetyltransferase"/>
</dbReference>